<evidence type="ECO:0000256" key="9">
    <source>
        <dbReference type="ARBA" id="ARBA00049893"/>
    </source>
</evidence>
<dbReference type="Pfam" id="PF02578">
    <property type="entry name" value="Cu-oxidase_4"/>
    <property type="match status" value="1"/>
</dbReference>
<evidence type="ECO:0000256" key="8">
    <source>
        <dbReference type="ARBA" id="ARBA00048968"/>
    </source>
</evidence>
<comment type="catalytic activity">
    <reaction evidence="9">
        <text>S-methyl-5'-thioadenosine + phosphate = 5-(methylsulfanyl)-alpha-D-ribose 1-phosphate + adenine</text>
        <dbReference type="Rhea" id="RHEA:11852"/>
        <dbReference type="ChEBI" id="CHEBI:16708"/>
        <dbReference type="ChEBI" id="CHEBI:17509"/>
        <dbReference type="ChEBI" id="CHEBI:43474"/>
        <dbReference type="ChEBI" id="CHEBI:58533"/>
        <dbReference type="EC" id="2.4.2.28"/>
    </reaction>
    <physiologicalReaction direction="left-to-right" evidence="9">
        <dbReference type="Rhea" id="RHEA:11853"/>
    </physiologicalReaction>
</comment>
<dbReference type="GO" id="GO:0017061">
    <property type="term" value="F:S-methyl-5-thioadenosine phosphorylase activity"/>
    <property type="evidence" value="ECO:0007669"/>
    <property type="project" value="UniProtKB-EC"/>
</dbReference>
<protein>
    <recommendedName>
        <fullName evidence="10">Purine nucleoside phosphorylase</fullName>
    </recommendedName>
</protein>
<dbReference type="CDD" id="cd16833">
    <property type="entry name" value="YfiH"/>
    <property type="match status" value="1"/>
</dbReference>
<evidence type="ECO:0000256" key="7">
    <source>
        <dbReference type="ARBA" id="ARBA00047989"/>
    </source>
</evidence>
<dbReference type="SUPFAM" id="SSF64438">
    <property type="entry name" value="CNF1/YfiH-like putative cysteine hydrolases"/>
    <property type="match status" value="1"/>
</dbReference>
<comment type="catalytic activity">
    <reaction evidence="8">
        <text>adenosine + phosphate = alpha-D-ribose 1-phosphate + adenine</text>
        <dbReference type="Rhea" id="RHEA:27642"/>
        <dbReference type="ChEBI" id="CHEBI:16335"/>
        <dbReference type="ChEBI" id="CHEBI:16708"/>
        <dbReference type="ChEBI" id="CHEBI:43474"/>
        <dbReference type="ChEBI" id="CHEBI:57720"/>
        <dbReference type="EC" id="2.4.2.1"/>
    </reaction>
    <physiologicalReaction direction="left-to-right" evidence="8">
        <dbReference type="Rhea" id="RHEA:27643"/>
    </physiologicalReaction>
</comment>
<keyword evidence="12" id="KW-1185">Reference proteome</keyword>
<dbReference type="EMBL" id="QAAD01000001">
    <property type="protein sequence ID" value="PTN10607.1"/>
    <property type="molecule type" value="Genomic_DNA"/>
</dbReference>
<dbReference type="InterPro" id="IPR011324">
    <property type="entry name" value="Cytotoxic_necrot_fac-like_cat"/>
</dbReference>
<dbReference type="Proteomes" id="UP000243525">
    <property type="component" value="Unassembled WGS sequence"/>
</dbReference>
<evidence type="ECO:0000256" key="1">
    <source>
        <dbReference type="ARBA" id="ARBA00000553"/>
    </source>
</evidence>
<dbReference type="PANTHER" id="PTHR30616">
    <property type="entry name" value="UNCHARACTERIZED PROTEIN YFIH"/>
    <property type="match status" value="1"/>
</dbReference>
<keyword evidence="4" id="KW-0479">Metal-binding</keyword>
<proteinExistence type="inferred from homology"/>
<dbReference type="RefSeq" id="WP_107820705.1">
    <property type="nucleotide sequence ID" value="NZ_OY782574.1"/>
</dbReference>
<dbReference type="GO" id="GO:0005507">
    <property type="term" value="F:copper ion binding"/>
    <property type="evidence" value="ECO:0007669"/>
    <property type="project" value="TreeGrafter"/>
</dbReference>
<evidence type="ECO:0000256" key="10">
    <source>
        <dbReference type="RuleBase" id="RU361274"/>
    </source>
</evidence>
<keyword evidence="5" id="KW-0378">Hydrolase</keyword>
<dbReference type="AlphaFoldDB" id="A0A2T5C6M8"/>
<evidence type="ECO:0000256" key="4">
    <source>
        <dbReference type="ARBA" id="ARBA00022723"/>
    </source>
</evidence>
<gene>
    <name evidence="11" type="ORF">C8N47_101257</name>
</gene>
<reference evidence="11 12" key="1">
    <citation type="submission" date="2018-04" db="EMBL/GenBank/DDBJ databases">
        <title>Genomic Encyclopedia of Archaeal and Bacterial Type Strains, Phase II (KMG-II): from individual species to whole genera.</title>
        <authorList>
            <person name="Goeker M."/>
        </authorList>
    </citation>
    <scope>NUCLEOTIDE SEQUENCE [LARGE SCALE GENOMIC DNA]</scope>
    <source>
        <strain evidence="11 12">DSM 28823</strain>
    </source>
</reference>
<dbReference type="OrthoDB" id="4279at2"/>
<comment type="catalytic activity">
    <reaction evidence="7">
        <text>adenosine + H2O + H(+) = inosine + NH4(+)</text>
        <dbReference type="Rhea" id="RHEA:24408"/>
        <dbReference type="ChEBI" id="CHEBI:15377"/>
        <dbReference type="ChEBI" id="CHEBI:15378"/>
        <dbReference type="ChEBI" id="CHEBI:16335"/>
        <dbReference type="ChEBI" id="CHEBI:17596"/>
        <dbReference type="ChEBI" id="CHEBI:28938"/>
        <dbReference type="EC" id="3.5.4.4"/>
    </reaction>
    <physiologicalReaction direction="left-to-right" evidence="7">
        <dbReference type="Rhea" id="RHEA:24409"/>
    </physiologicalReaction>
</comment>
<organism evidence="11 12">
    <name type="scientific">Mangrovibacterium marinum</name>
    <dbReference type="NCBI Taxonomy" id="1639118"/>
    <lineage>
        <taxon>Bacteria</taxon>
        <taxon>Pseudomonadati</taxon>
        <taxon>Bacteroidota</taxon>
        <taxon>Bacteroidia</taxon>
        <taxon>Marinilabiliales</taxon>
        <taxon>Prolixibacteraceae</taxon>
        <taxon>Mangrovibacterium</taxon>
    </lineage>
</organism>
<dbReference type="NCBIfam" id="TIGR00726">
    <property type="entry name" value="peptidoglycan editing factor PgeF"/>
    <property type="match status" value="1"/>
</dbReference>
<evidence type="ECO:0000256" key="3">
    <source>
        <dbReference type="ARBA" id="ARBA00022679"/>
    </source>
</evidence>
<sequence>MKAIRTNNKLLYQFDSFSPAETLHFTTTKAGWSGSGNSRFTANPESDHDQYRCELAASLSLKKEQLVFPQQTHSDHLKVVTEPANGNEIADTDALITNIPGLCICVQTADCVPILIYDPVNKVAAAIHAGWRGTVAHIARKTLQIMGERFQCKPENMLAGIGPSISAAHYQVGPEVVEAVRSSFSRHDELLSPENKAGKAHLDLWKTNQLLLEDCGIPASQIELMSLCSFHHSANFYSARRDGAATGRMATGIMIL</sequence>
<evidence type="ECO:0000256" key="6">
    <source>
        <dbReference type="ARBA" id="ARBA00022833"/>
    </source>
</evidence>
<comment type="caution">
    <text evidence="11">The sequence shown here is derived from an EMBL/GenBank/DDBJ whole genome shotgun (WGS) entry which is preliminary data.</text>
</comment>
<dbReference type="PANTHER" id="PTHR30616:SF2">
    <property type="entry name" value="PURINE NUCLEOSIDE PHOSPHORYLASE LACC1"/>
    <property type="match status" value="1"/>
</dbReference>
<keyword evidence="3" id="KW-0808">Transferase</keyword>
<accession>A0A2T5C6M8</accession>
<comment type="similarity">
    <text evidence="2 10">Belongs to the purine nucleoside phosphorylase YfiH/LACC1 family.</text>
</comment>
<dbReference type="GO" id="GO:0016787">
    <property type="term" value="F:hydrolase activity"/>
    <property type="evidence" value="ECO:0007669"/>
    <property type="project" value="UniProtKB-KW"/>
</dbReference>
<comment type="catalytic activity">
    <reaction evidence="1">
        <text>inosine + phosphate = alpha-D-ribose 1-phosphate + hypoxanthine</text>
        <dbReference type="Rhea" id="RHEA:27646"/>
        <dbReference type="ChEBI" id="CHEBI:17368"/>
        <dbReference type="ChEBI" id="CHEBI:17596"/>
        <dbReference type="ChEBI" id="CHEBI:43474"/>
        <dbReference type="ChEBI" id="CHEBI:57720"/>
        <dbReference type="EC" id="2.4.2.1"/>
    </reaction>
    <physiologicalReaction direction="left-to-right" evidence="1">
        <dbReference type="Rhea" id="RHEA:27647"/>
    </physiologicalReaction>
</comment>
<evidence type="ECO:0000313" key="12">
    <source>
        <dbReference type="Proteomes" id="UP000243525"/>
    </source>
</evidence>
<evidence type="ECO:0000256" key="2">
    <source>
        <dbReference type="ARBA" id="ARBA00007353"/>
    </source>
</evidence>
<dbReference type="Gene3D" id="3.60.140.10">
    <property type="entry name" value="CNF1/YfiH-like putative cysteine hydrolases"/>
    <property type="match status" value="1"/>
</dbReference>
<dbReference type="InterPro" id="IPR038371">
    <property type="entry name" value="Cu_polyphenol_OxRdtase_sf"/>
</dbReference>
<dbReference type="InterPro" id="IPR003730">
    <property type="entry name" value="Cu_polyphenol_OxRdtase"/>
</dbReference>
<evidence type="ECO:0000313" key="11">
    <source>
        <dbReference type="EMBL" id="PTN10607.1"/>
    </source>
</evidence>
<name>A0A2T5C6M8_9BACT</name>
<keyword evidence="6" id="KW-0862">Zinc</keyword>
<evidence type="ECO:0000256" key="5">
    <source>
        <dbReference type="ARBA" id="ARBA00022801"/>
    </source>
</evidence>